<dbReference type="PANTHER" id="PTHR11431:SF127">
    <property type="entry name" value="BACTERIAL NON-HEME FERRITIN"/>
    <property type="match status" value="1"/>
</dbReference>
<accession>A0ABW1LB92</accession>
<feature type="domain" description="Ferritin-like diiron" evidence="9">
    <location>
        <begin position="1"/>
        <end position="145"/>
    </location>
</feature>
<dbReference type="InterPro" id="IPR008331">
    <property type="entry name" value="Ferritin_DPS_dom"/>
</dbReference>
<comment type="catalytic activity">
    <reaction evidence="7 8">
        <text>4 Fe(2+) + O2 + 6 H2O = 4 iron(III) oxide-hydroxide + 12 H(+)</text>
        <dbReference type="Rhea" id="RHEA:11972"/>
        <dbReference type="ChEBI" id="CHEBI:15377"/>
        <dbReference type="ChEBI" id="CHEBI:15378"/>
        <dbReference type="ChEBI" id="CHEBI:15379"/>
        <dbReference type="ChEBI" id="CHEBI:29033"/>
        <dbReference type="ChEBI" id="CHEBI:78619"/>
        <dbReference type="EC" id="1.16.3.2"/>
    </reaction>
</comment>
<gene>
    <name evidence="10" type="ORF">ACFPYN_17580</name>
</gene>
<evidence type="ECO:0000256" key="3">
    <source>
        <dbReference type="ARBA" id="ARBA00022434"/>
    </source>
</evidence>
<keyword evidence="3 8" id="KW-0409">Iron storage</keyword>
<dbReference type="CDD" id="cd01055">
    <property type="entry name" value="Nonheme_Ferritin"/>
    <property type="match status" value="1"/>
</dbReference>
<keyword evidence="4 8" id="KW-0479">Metal-binding</keyword>
<dbReference type="PROSITE" id="PS50905">
    <property type="entry name" value="FERRITIN_LIKE"/>
    <property type="match status" value="1"/>
</dbReference>
<sequence length="164" mass="19271">MLPTKMTEALNKQFNNELQAAHAYKAMATYFSDKGYQGFANFYLIQSKEEDSHAMKFYHFLVTMGEKPVLHKLEEPKNHFENALDVVQQSLEQEREVTRDIYSLVSLAAELKQHSTSSFLDWFIKEQMEEEESFRIILVKLKGIQEGGEFFLKMDEEFAQRKLE</sequence>
<keyword evidence="11" id="KW-1185">Reference proteome</keyword>
<dbReference type="InterPro" id="IPR009078">
    <property type="entry name" value="Ferritin-like_SF"/>
</dbReference>
<dbReference type="RefSeq" id="WP_377735950.1">
    <property type="nucleotide sequence ID" value="NZ_JBHSRI010000038.1"/>
</dbReference>
<keyword evidence="6 8" id="KW-0408">Iron</keyword>
<evidence type="ECO:0000313" key="10">
    <source>
        <dbReference type="EMBL" id="MFC6041219.1"/>
    </source>
</evidence>
<protein>
    <recommendedName>
        <fullName evidence="8">Ferritin</fullName>
        <ecNumber evidence="8">1.16.3.2</ecNumber>
    </recommendedName>
</protein>
<keyword evidence="8" id="KW-0963">Cytoplasm</keyword>
<dbReference type="InterPro" id="IPR012347">
    <property type="entry name" value="Ferritin-like"/>
</dbReference>
<comment type="function">
    <text evidence="1 8">Iron-storage protein.</text>
</comment>
<dbReference type="SUPFAM" id="SSF47240">
    <property type="entry name" value="Ferritin-like"/>
    <property type="match status" value="1"/>
</dbReference>
<dbReference type="Proteomes" id="UP001596170">
    <property type="component" value="Unassembled WGS sequence"/>
</dbReference>
<evidence type="ECO:0000256" key="6">
    <source>
        <dbReference type="ARBA" id="ARBA00023004"/>
    </source>
</evidence>
<dbReference type="Pfam" id="PF00210">
    <property type="entry name" value="Ferritin"/>
    <property type="match status" value="1"/>
</dbReference>
<evidence type="ECO:0000256" key="4">
    <source>
        <dbReference type="ARBA" id="ARBA00022723"/>
    </source>
</evidence>
<comment type="caution">
    <text evidence="10">The sequence shown here is derived from an EMBL/GenBank/DDBJ whole genome shotgun (WGS) entry which is preliminary data.</text>
</comment>
<evidence type="ECO:0000313" key="11">
    <source>
        <dbReference type="Proteomes" id="UP001596170"/>
    </source>
</evidence>
<proteinExistence type="inferred from homology"/>
<dbReference type="InterPro" id="IPR041719">
    <property type="entry name" value="Ferritin_prok"/>
</dbReference>
<comment type="similarity">
    <text evidence="2 8">Belongs to the ferritin family. Prokaryotic subfamily.</text>
</comment>
<evidence type="ECO:0000256" key="7">
    <source>
        <dbReference type="ARBA" id="ARBA00048035"/>
    </source>
</evidence>
<evidence type="ECO:0000256" key="2">
    <source>
        <dbReference type="ARBA" id="ARBA00006950"/>
    </source>
</evidence>
<keyword evidence="5" id="KW-0560">Oxidoreductase</keyword>
<dbReference type="Gene3D" id="1.20.1260.10">
    <property type="match status" value="1"/>
</dbReference>
<dbReference type="EMBL" id="JBHSRI010000038">
    <property type="protein sequence ID" value="MFC6041219.1"/>
    <property type="molecule type" value="Genomic_DNA"/>
</dbReference>
<dbReference type="InterPro" id="IPR001519">
    <property type="entry name" value="Ferritin"/>
</dbReference>
<comment type="subcellular location">
    <subcellularLocation>
        <location evidence="8">Cytoplasm</location>
    </subcellularLocation>
</comment>
<reference evidence="11" key="1">
    <citation type="journal article" date="2019" name="Int. J. Syst. Evol. Microbiol.">
        <title>The Global Catalogue of Microorganisms (GCM) 10K type strain sequencing project: providing services to taxonomists for standard genome sequencing and annotation.</title>
        <authorList>
            <consortium name="The Broad Institute Genomics Platform"/>
            <consortium name="The Broad Institute Genome Sequencing Center for Infectious Disease"/>
            <person name="Wu L."/>
            <person name="Ma J."/>
        </authorList>
    </citation>
    <scope>NUCLEOTIDE SEQUENCE [LARGE SCALE GENOMIC DNA]</scope>
    <source>
        <strain evidence="11">CCUG 54527</strain>
    </source>
</reference>
<dbReference type="InterPro" id="IPR009040">
    <property type="entry name" value="Ferritin-like_diiron"/>
</dbReference>
<evidence type="ECO:0000256" key="8">
    <source>
        <dbReference type="RuleBase" id="RU361145"/>
    </source>
</evidence>
<evidence type="ECO:0000259" key="9">
    <source>
        <dbReference type="PROSITE" id="PS50905"/>
    </source>
</evidence>
<dbReference type="EC" id="1.16.3.2" evidence="8"/>
<organism evidence="10 11">
    <name type="scientific">Paenisporosarcina macmurdoensis</name>
    <dbReference type="NCBI Taxonomy" id="212659"/>
    <lineage>
        <taxon>Bacteria</taxon>
        <taxon>Bacillati</taxon>
        <taxon>Bacillota</taxon>
        <taxon>Bacilli</taxon>
        <taxon>Bacillales</taxon>
        <taxon>Caryophanaceae</taxon>
        <taxon>Paenisporosarcina</taxon>
    </lineage>
</organism>
<evidence type="ECO:0000256" key="5">
    <source>
        <dbReference type="ARBA" id="ARBA00023002"/>
    </source>
</evidence>
<evidence type="ECO:0000256" key="1">
    <source>
        <dbReference type="ARBA" id="ARBA00002485"/>
    </source>
</evidence>
<dbReference type="PANTHER" id="PTHR11431">
    <property type="entry name" value="FERRITIN"/>
    <property type="match status" value="1"/>
</dbReference>
<name>A0ABW1LB92_9BACL</name>